<dbReference type="InterPro" id="IPR014127">
    <property type="entry name" value="CHP02757"/>
</dbReference>
<evidence type="ECO:0008006" key="3">
    <source>
        <dbReference type="Google" id="ProtNLM"/>
    </source>
</evidence>
<dbReference type="HOGENOM" id="CLU_064298_0_0_0"/>
<dbReference type="Pfam" id="PF09674">
    <property type="entry name" value="DUF2400"/>
    <property type="match status" value="1"/>
</dbReference>
<gene>
    <name evidence="1" type="ordered locus">Emin_1510</name>
</gene>
<dbReference type="EMBL" id="CP001055">
    <property type="protein sequence ID" value="ACC99058.1"/>
    <property type="molecule type" value="Genomic_DNA"/>
</dbReference>
<accession>B2KEW2</accession>
<dbReference type="STRING" id="445932.Emin_1510"/>
<evidence type="ECO:0000313" key="1">
    <source>
        <dbReference type="EMBL" id="ACC99058.1"/>
    </source>
</evidence>
<name>B2KEW2_ELUMP</name>
<sequence length="256" mass="29403">MKANKNKLDSLYKKYNKKSLVTPDPLQFLYNYPDLKDREIAGLIAACFAYGNVKQIIKTVGFILSKMDGPYSFLMSGGGKEFNKTFKGFKYRFTTEEQLVNFLTAIKNTIKKYGSLQNCFLVCYDERHLNIEEALRGFARELRSYGPVGTLVPDPDKKSALKRLNLFLRWMVRKDEVDPGGWDKINPAKLIVPLDVHMHRLARMLGLTARNQADMKTAVEISASFAVFCKHDPIKYDFCITRFGIRDDMDKAEIEK</sequence>
<reference evidence="1 2" key="1">
    <citation type="journal article" date="2009" name="Appl. Environ. Microbiol.">
        <title>Genomic analysis of 'Elusimicrobium minutum,' the first cultivated representative of the phylum 'Elusimicrobia' (formerly termite group 1).</title>
        <authorList>
            <person name="Herlemann D.P.R."/>
            <person name="Geissinger O."/>
            <person name="Ikeda-Ohtsubo W."/>
            <person name="Kunin V."/>
            <person name="Sun H."/>
            <person name="Lapidus A."/>
            <person name="Hugenholtz P."/>
            <person name="Brune A."/>
        </authorList>
    </citation>
    <scope>NUCLEOTIDE SEQUENCE [LARGE SCALE GENOMIC DNA]</scope>
    <source>
        <strain evidence="1 2">Pei191</strain>
    </source>
</reference>
<dbReference type="AlphaFoldDB" id="B2KEW2"/>
<protein>
    <recommendedName>
        <fullName evidence="3">TIGR02757 family protein</fullName>
    </recommendedName>
</protein>
<dbReference type="NCBIfam" id="TIGR02757">
    <property type="entry name" value="TIGR02757 family protein"/>
    <property type="match status" value="1"/>
</dbReference>
<dbReference type="KEGG" id="emi:Emin_1510"/>
<organism evidence="1 2">
    <name type="scientific">Elusimicrobium minutum (strain Pei191)</name>
    <dbReference type="NCBI Taxonomy" id="445932"/>
    <lineage>
        <taxon>Bacteria</taxon>
        <taxon>Pseudomonadati</taxon>
        <taxon>Elusimicrobiota</taxon>
        <taxon>Elusimicrobia</taxon>
        <taxon>Elusimicrobiales</taxon>
        <taxon>Elusimicrobiaceae</taxon>
        <taxon>Elusimicrobium</taxon>
    </lineage>
</organism>
<dbReference type="Proteomes" id="UP000001029">
    <property type="component" value="Chromosome"/>
</dbReference>
<evidence type="ECO:0000313" key="2">
    <source>
        <dbReference type="Proteomes" id="UP000001029"/>
    </source>
</evidence>
<proteinExistence type="predicted"/>
<dbReference type="RefSeq" id="WP_012415672.1">
    <property type="nucleotide sequence ID" value="NC_010644.1"/>
</dbReference>
<keyword evidence="2" id="KW-1185">Reference proteome</keyword>
<dbReference type="OrthoDB" id="9773332at2"/>